<dbReference type="PANTHER" id="PTHR46278">
    <property type="entry name" value="DEHYDROGENASE, PUTATIVE-RELATED"/>
    <property type="match status" value="1"/>
</dbReference>
<evidence type="ECO:0000259" key="2">
    <source>
        <dbReference type="SMART" id="SM00859"/>
    </source>
</evidence>
<dbReference type="InterPro" id="IPR036291">
    <property type="entry name" value="NAD(P)-bd_dom_sf"/>
</dbReference>
<dbReference type="InterPro" id="IPR000534">
    <property type="entry name" value="Semialdehyde_DH_NAD-bd"/>
</dbReference>
<gene>
    <name evidence="3" type="ORF">BOW53_06250</name>
</gene>
<organism evidence="3 4">
    <name type="scientific">Solemya pervernicosa gill symbiont</name>
    <dbReference type="NCBI Taxonomy" id="642797"/>
    <lineage>
        <taxon>Bacteria</taxon>
        <taxon>Pseudomonadati</taxon>
        <taxon>Pseudomonadota</taxon>
        <taxon>Gammaproteobacteria</taxon>
        <taxon>sulfur-oxidizing symbionts</taxon>
    </lineage>
</organism>
<dbReference type="GO" id="GO:0051287">
    <property type="term" value="F:NAD binding"/>
    <property type="evidence" value="ECO:0007669"/>
    <property type="project" value="InterPro"/>
</dbReference>
<dbReference type="OrthoDB" id="9805684at2"/>
<dbReference type="CDD" id="cd17894">
    <property type="entry name" value="ASADH_USG1_N"/>
    <property type="match status" value="1"/>
</dbReference>
<comment type="similarity">
    <text evidence="1">Belongs to the aspartate-semialdehyde dehydrogenase family.</text>
</comment>
<dbReference type="GO" id="GO:0008652">
    <property type="term" value="P:amino acid biosynthetic process"/>
    <property type="evidence" value="ECO:0007669"/>
    <property type="project" value="InterPro"/>
</dbReference>
<evidence type="ECO:0000256" key="1">
    <source>
        <dbReference type="ARBA" id="ARBA00010584"/>
    </source>
</evidence>
<accession>A0A1T2L793</accession>
<dbReference type="Gene3D" id="3.30.360.10">
    <property type="entry name" value="Dihydrodipicolinate Reductase, domain 2"/>
    <property type="match status" value="1"/>
</dbReference>
<dbReference type="SUPFAM" id="SSF55347">
    <property type="entry name" value="Glyceraldehyde-3-phosphate dehydrogenase-like, C-terminal domain"/>
    <property type="match status" value="1"/>
</dbReference>
<dbReference type="PIRSF" id="PIRSF000148">
    <property type="entry name" value="ASA_dh"/>
    <property type="match status" value="1"/>
</dbReference>
<dbReference type="Pfam" id="PF01118">
    <property type="entry name" value="Semialdhyde_dh"/>
    <property type="match status" value="1"/>
</dbReference>
<dbReference type="Proteomes" id="UP000191110">
    <property type="component" value="Unassembled WGS sequence"/>
</dbReference>
<dbReference type="SMART" id="SM00859">
    <property type="entry name" value="Semialdhyde_dh"/>
    <property type="match status" value="1"/>
</dbReference>
<protein>
    <recommendedName>
        <fullName evidence="2">Semialdehyde dehydrogenase NAD-binding domain-containing protein</fullName>
    </recommendedName>
</protein>
<dbReference type="RefSeq" id="WP_078483231.1">
    <property type="nucleotide sequence ID" value="NZ_MPRL01000017.1"/>
</dbReference>
<reference evidence="3 4" key="1">
    <citation type="submission" date="2016-11" db="EMBL/GenBank/DDBJ databases">
        <title>Mixed transmission modes and dynamic genome evolution in an obligate animal-bacterial symbiosis.</title>
        <authorList>
            <person name="Russell S.L."/>
            <person name="Corbett-Detig R.B."/>
            <person name="Cavanaugh C.M."/>
        </authorList>
    </citation>
    <scope>NUCLEOTIDE SEQUENCE [LARGE SCALE GENOMIC DNA]</scope>
    <source>
        <strain evidence="3">Sveles-Q1</strain>
    </source>
</reference>
<dbReference type="Pfam" id="PF02774">
    <property type="entry name" value="Semialdhyde_dhC"/>
    <property type="match status" value="1"/>
</dbReference>
<sequence length="344" mass="36548">MTEGVSVALLGATTQAGESVRELLEEREFPLAALYFVEHEERAGGKLSFGGKNLAVQDAEKFDFSTVQIAIVVGDRTLAEQYAEVAATEEVVVVDCTGHSCGALDVPLVIPELNPEALANYRRRNIVAAPNSVSVAMLLALKPIHDSVGIKCVTVTACQAVSELGQPGMEELATQATSMFNLKPIESNVFAKQIAFNILPAVEVVDENGYAESERALVQAAQQILGDETIDVSPTLIWGPVFFGHSMSIDLELSGQLDANAAQKLLDVAPGVSVMNGAEPAQMPTAVTEAAGSDLVYVGRIRQPISGGERLSLWLVTDNVRRGVALNGVQIAEILVKEHLESGN</sequence>
<dbReference type="GO" id="GO:0046983">
    <property type="term" value="F:protein dimerization activity"/>
    <property type="evidence" value="ECO:0007669"/>
    <property type="project" value="InterPro"/>
</dbReference>
<name>A0A1T2L793_9GAMM</name>
<dbReference type="Gene3D" id="3.40.50.720">
    <property type="entry name" value="NAD(P)-binding Rossmann-like Domain"/>
    <property type="match status" value="1"/>
</dbReference>
<dbReference type="NCBIfam" id="NF004224">
    <property type="entry name" value="PRK05671.1"/>
    <property type="match status" value="1"/>
</dbReference>
<dbReference type="AlphaFoldDB" id="A0A1T2L793"/>
<dbReference type="GO" id="GO:0016620">
    <property type="term" value="F:oxidoreductase activity, acting on the aldehyde or oxo group of donors, NAD or NADP as acceptor"/>
    <property type="evidence" value="ECO:0007669"/>
    <property type="project" value="InterPro"/>
</dbReference>
<dbReference type="NCBIfam" id="NF011456">
    <property type="entry name" value="PRK14874.1"/>
    <property type="match status" value="1"/>
</dbReference>
<evidence type="ECO:0000313" key="3">
    <source>
        <dbReference type="EMBL" id="OOZ40816.1"/>
    </source>
</evidence>
<dbReference type="CDD" id="cd18129">
    <property type="entry name" value="ASADH_C_USG1_like"/>
    <property type="match status" value="1"/>
</dbReference>
<proteinExistence type="inferred from homology"/>
<feature type="domain" description="Semialdehyde dehydrogenase NAD-binding" evidence="2">
    <location>
        <begin position="6"/>
        <end position="121"/>
    </location>
</feature>
<dbReference type="InterPro" id="IPR012280">
    <property type="entry name" value="Semialdhyde_DH_dimer_dom"/>
</dbReference>
<dbReference type="PANTHER" id="PTHR46278:SF2">
    <property type="entry name" value="ASPARTATE-SEMIALDEHYDE DEHYDROGENASE"/>
    <property type="match status" value="1"/>
</dbReference>
<keyword evidence="4" id="KW-1185">Reference proteome</keyword>
<dbReference type="EMBL" id="MPRL01000017">
    <property type="protein sequence ID" value="OOZ40816.1"/>
    <property type="molecule type" value="Genomic_DNA"/>
</dbReference>
<evidence type="ECO:0000313" key="4">
    <source>
        <dbReference type="Proteomes" id="UP000191110"/>
    </source>
</evidence>
<dbReference type="SUPFAM" id="SSF51735">
    <property type="entry name" value="NAD(P)-binding Rossmann-fold domains"/>
    <property type="match status" value="1"/>
</dbReference>
<comment type="caution">
    <text evidence="3">The sequence shown here is derived from an EMBL/GenBank/DDBJ whole genome shotgun (WGS) entry which is preliminary data.</text>
</comment>